<sequence>MSVFSVCRPTHLAPPIPAYAPQCRIHQNISYLFPLQKQRRYFFIVVIPRIECTTKDSLEGFCKSMTKLVMAFQIATPFQSDAEGSPRLAIAIVVFTCRKQAENAVLEINEQTLGTSFAGFPRIVKSLLQSKGYTESSLRSDMDAIVACASIEITGIRVHDKLGGIVLFKTELDARNAQYKLATHDSLIRLEGLDYSSYLTSVEKGENTGNWEKANTNVRKLDSDALIKSLQEAMEQTILETKLALSAANYPVGKILLLEARLTDQFESLRESMEDLREFLADIRGGSDTEEY</sequence>
<evidence type="ECO:0000313" key="1">
    <source>
        <dbReference type="EMBL" id="KIK03087.1"/>
    </source>
</evidence>
<dbReference type="HOGENOM" id="CLU_943556_0_0_1"/>
<proteinExistence type="predicted"/>
<dbReference type="OrthoDB" id="10447516at2759"/>
<gene>
    <name evidence="1" type="ORF">K443DRAFT_95762</name>
</gene>
<name>A0A0C9XZD9_9AGAR</name>
<reference evidence="2" key="2">
    <citation type="submission" date="2015-01" db="EMBL/GenBank/DDBJ databases">
        <title>Evolutionary Origins and Diversification of the Mycorrhizal Mutualists.</title>
        <authorList>
            <consortium name="DOE Joint Genome Institute"/>
            <consortium name="Mycorrhizal Genomics Consortium"/>
            <person name="Kohler A."/>
            <person name="Kuo A."/>
            <person name="Nagy L.G."/>
            <person name="Floudas D."/>
            <person name="Copeland A."/>
            <person name="Barry K.W."/>
            <person name="Cichocki N."/>
            <person name="Veneault-Fourrey C."/>
            <person name="LaButti K."/>
            <person name="Lindquist E.A."/>
            <person name="Lipzen A."/>
            <person name="Lundell T."/>
            <person name="Morin E."/>
            <person name="Murat C."/>
            <person name="Riley R."/>
            <person name="Ohm R."/>
            <person name="Sun H."/>
            <person name="Tunlid A."/>
            <person name="Henrissat B."/>
            <person name="Grigoriev I.V."/>
            <person name="Hibbett D.S."/>
            <person name="Martin F."/>
        </authorList>
    </citation>
    <scope>NUCLEOTIDE SEQUENCE [LARGE SCALE GENOMIC DNA]</scope>
    <source>
        <strain evidence="2">LaAM-08-1</strain>
    </source>
</reference>
<dbReference type="Proteomes" id="UP000054477">
    <property type="component" value="Unassembled WGS sequence"/>
</dbReference>
<keyword evidence="2" id="KW-1185">Reference proteome</keyword>
<dbReference type="EMBL" id="KN838584">
    <property type="protein sequence ID" value="KIK03087.1"/>
    <property type="molecule type" value="Genomic_DNA"/>
</dbReference>
<evidence type="ECO:0000313" key="2">
    <source>
        <dbReference type="Proteomes" id="UP000054477"/>
    </source>
</evidence>
<protein>
    <submittedName>
        <fullName evidence="1">Uncharacterized protein</fullName>
    </submittedName>
</protein>
<accession>A0A0C9XZD9</accession>
<reference evidence="1 2" key="1">
    <citation type="submission" date="2014-04" db="EMBL/GenBank/DDBJ databases">
        <authorList>
            <consortium name="DOE Joint Genome Institute"/>
            <person name="Kuo A."/>
            <person name="Kohler A."/>
            <person name="Nagy L.G."/>
            <person name="Floudas D."/>
            <person name="Copeland A."/>
            <person name="Barry K.W."/>
            <person name="Cichocki N."/>
            <person name="Veneault-Fourrey C."/>
            <person name="LaButti K."/>
            <person name="Lindquist E.A."/>
            <person name="Lipzen A."/>
            <person name="Lundell T."/>
            <person name="Morin E."/>
            <person name="Murat C."/>
            <person name="Sun H."/>
            <person name="Tunlid A."/>
            <person name="Henrissat B."/>
            <person name="Grigoriev I.V."/>
            <person name="Hibbett D.S."/>
            <person name="Martin F."/>
            <person name="Nordberg H.P."/>
            <person name="Cantor M.N."/>
            <person name="Hua S.X."/>
        </authorList>
    </citation>
    <scope>NUCLEOTIDE SEQUENCE [LARGE SCALE GENOMIC DNA]</scope>
    <source>
        <strain evidence="1 2">LaAM-08-1</strain>
    </source>
</reference>
<dbReference type="AlphaFoldDB" id="A0A0C9XZD9"/>
<organism evidence="1 2">
    <name type="scientific">Laccaria amethystina LaAM-08-1</name>
    <dbReference type="NCBI Taxonomy" id="1095629"/>
    <lineage>
        <taxon>Eukaryota</taxon>
        <taxon>Fungi</taxon>
        <taxon>Dikarya</taxon>
        <taxon>Basidiomycota</taxon>
        <taxon>Agaricomycotina</taxon>
        <taxon>Agaricomycetes</taxon>
        <taxon>Agaricomycetidae</taxon>
        <taxon>Agaricales</taxon>
        <taxon>Agaricineae</taxon>
        <taxon>Hydnangiaceae</taxon>
        <taxon>Laccaria</taxon>
    </lineage>
</organism>